<organism evidence="5 6">
    <name type="scientific">Pseudonocardia aurantiaca</name>
    <dbReference type="NCBI Taxonomy" id="75290"/>
    <lineage>
        <taxon>Bacteria</taxon>
        <taxon>Bacillati</taxon>
        <taxon>Actinomycetota</taxon>
        <taxon>Actinomycetes</taxon>
        <taxon>Pseudonocardiales</taxon>
        <taxon>Pseudonocardiaceae</taxon>
        <taxon>Pseudonocardia</taxon>
    </lineage>
</organism>
<evidence type="ECO:0000256" key="2">
    <source>
        <dbReference type="ARBA" id="ARBA00023125"/>
    </source>
</evidence>
<evidence type="ECO:0000259" key="4">
    <source>
        <dbReference type="PROSITE" id="PS51898"/>
    </source>
</evidence>
<dbReference type="EMBL" id="JBHUCP010000046">
    <property type="protein sequence ID" value="MFD1534862.1"/>
    <property type="molecule type" value="Genomic_DNA"/>
</dbReference>
<keyword evidence="6" id="KW-1185">Reference proteome</keyword>
<comment type="caution">
    <text evidence="5">The sequence shown here is derived from an EMBL/GenBank/DDBJ whole genome shotgun (WGS) entry which is preliminary data.</text>
</comment>
<proteinExistence type="inferred from homology"/>
<dbReference type="Pfam" id="PF00589">
    <property type="entry name" value="Phage_integrase"/>
    <property type="match status" value="1"/>
</dbReference>
<dbReference type="RefSeq" id="WP_379660090.1">
    <property type="nucleotide sequence ID" value="NZ_JBHUCP010000046.1"/>
</dbReference>
<reference evidence="6" key="1">
    <citation type="journal article" date="2019" name="Int. J. Syst. Evol. Microbiol.">
        <title>The Global Catalogue of Microorganisms (GCM) 10K type strain sequencing project: providing services to taxonomists for standard genome sequencing and annotation.</title>
        <authorList>
            <consortium name="The Broad Institute Genomics Platform"/>
            <consortium name="The Broad Institute Genome Sequencing Center for Infectious Disease"/>
            <person name="Wu L."/>
            <person name="Ma J."/>
        </authorList>
    </citation>
    <scope>NUCLEOTIDE SEQUENCE [LARGE SCALE GENOMIC DNA]</scope>
    <source>
        <strain evidence="6">JCM 12165</strain>
    </source>
</reference>
<dbReference type="Proteomes" id="UP001597145">
    <property type="component" value="Unassembled WGS sequence"/>
</dbReference>
<dbReference type="InterPro" id="IPR050090">
    <property type="entry name" value="Tyrosine_recombinase_XerCD"/>
</dbReference>
<protein>
    <submittedName>
        <fullName evidence="5">Tyrosine recombinase XerC</fullName>
    </submittedName>
</protein>
<evidence type="ECO:0000256" key="3">
    <source>
        <dbReference type="ARBA" id="ARBA00023172"/>
    </source>
</evidence>
<comment type="similarity">
    <text evidence="1">Belongs to the 'phage' integrase family.</text>
</comment>
<dbReference type="PROSITE" id="PS51898">
    <property type="entry name" value="TYR_RECOMBINASE"/>
    <property type="match status" value="1"/>
</dbReference>
<name>A0ABW4G0J1_9PSEU</name>
<dbReference type="SUPFAM" id="SSF56349">
    <property type="entry name" value="DNA breaking-rejoining enzymes"/>
    <property type="match status" value="1"/>
</dbReference>
<dbReference type="PANTHER" id="PTHR30349">
    <property type="entry name" value="PHAGE INTEGRASE-RELATED"/>
    <property type="match status" value="1"/>
</dbReference>
<keyword evidence="3" id="KW-0233">DNA recombination</keyword>
<dbReference type="InterPro" id="IPR011010">
    <property type="entry name" value="DNA_brk_join_enz"/>
</dbReference>
<dbReference type="PANTHER" id="PTHR30349:SF64">
    <property type="entry name" value="PROPHAGE INTEGRASE INTD-RELATED"/>
    <property type="match status" value="1"/>
</dbReference>
<keyword evidence="2" id="KW-0238">DNA-binding</keyword>
<dbReference type="Gene3D" id="1.10.443.10">
    <property type="entry name" value="Intergrase catalytic core"/>
    <property type="match status" value="1"/>
</dbReference>
<dbReference type="InterPro" id="IPR010998">
    <property type="entry name" value="Integrase_recombinase_N"/>
</dbReference>
<dbReference type="InterPro" id="IPR002104">
    <property type="entry name" value="Integrase_catalytic"/>
</dbReference>
<feature type="domain" description="Tyr recombinase" evidence="4">
    <location>
        <begin position="185"/>
        <end position="382"/>
    </location>
</feature>
<evidence type="ECO:0000313" key="5">
    <source>
        <dbReference type="EMBL" id="MFD1534862.1"/>
    </source>
</evidence>
<dbReference type="InterPro" id="IPR013762">
    <property type="entry name" value="Integrase-like_cat_sf"/>
</dbReference>
<evidence type="ECO:0000256" key="1">
    <source>
        <dbReference type="ARBA" id="ARBA00008857"/>
    </source>
</evidence>
<accession>A0ABW4G0J1</accession>
<dbReference type="Gene3D" id="1.10.150.130">
    <property type="match status" value="1"/>
</dbReference>
<gene>
    <name evidence="5" type="primary">xerC</name>
    <name evidence="5" type="ORF">ACFSCY_36155</name>
</gene>
<sequence length="402" mass="44498">MSDKPLASMGIALNGDVTYRPDRPTPYRARVRWSEPGTKNRPSRCESFDDEDAANAWVEQMKRLAQAGVHPETATMPLASYGESVMHLAMRGLEPKTLDPYLAGWRLRVVPTLGHLAPSMITNGSVDRAVDGWITDGCGRSTIKNSLAALARLMEQARRDGLIDRNPAKVTGWQHIFQKAYDELEDPRSLALHDWDALAALADALVARSSDRYRGWGDVVKYSACTGSRIGEVSGCRVEDINKKTWIWTLRRQTTPGPGGLRDKRTKGKRAREVPLIPEIRDIVLERIDGVNGRSDARLFTGPRGGRITTAVLRDATHWDEVATALGYEYLRRHDLRHTGLTWMADAGVPVHVLQRIAGHASLKTTQLYLHPDSSHIAAAGDSLTAYLQAGRFPNGSQREAV</sequence>
<dbReference type="CDD" id="cd00796">
    <property type="entry name" value="INT_Rci_Hp1_C"/>
    <property type="match status" value="1"/>
</dbReference>
<evidence type="ECO:0000313" key="6">
    <source>
        <dbReference type="Proteomes" id="UP001597145"/>
    </source>
</evidence>